<keyword evidence="2" id="KW-1185">Reference proteome</keyword>
<proteinExistence type="predicted"/>
<dbReference type="RefSeq" id="WP_379863726.1">
    <property type="nucleotide sequence ID" value="NZ_JBHTBW010000012.1"/>
</dbReference>
<reference evidence="2" key="1">
    <citation type="journal article" date="2019" name="Int. J. Syst. Evol. Microbiol.">
        <title>The Global Catalogue of Microorganisms (GCM) 10K type strain sequencing project: providing services to taxonomists for standard genome sequencing and annotation.</title>
        <authorList>
            <consortium name="The Broad Institute Genomics Platform"/>
            <consortium name="The Broad Institute Genome Sequencing Center for Infectious Disease"/>
            <person name="Wu L."/>
            <person name="Ma J."/>
        </authorList>
    </citation>
    <scope>NUCLEOTIDE SEQUENCE [LARGE SCALE GENOMIC DNA]</scope>
    <source>
        <strain evidence="2">CGMCC 1.12942</strain>
    </source>
</reference>
<dbReference type="Proteomes" id="UP001596500">
    <property type="component" value="Unassembled WGS sequence"/>
</dbReference>
<evidence type="ECO:0000313" key="1">
    <source>
        <dbReference type="EMBL" id="MFC7440456.1"/>
    </source>
</evidence>
<sequence length="139" mass="16586">MATRSIDELSLLSTPFRSRLHQFMGSLTKKRIVLNWPKDKERLQRRLYKEDVHSDAQFLLYLADYFREIKPILIQSYREEYPEDVPTPTKLKGWMEDCAIASSVLGRKKERNVWLEMIRVFEWLMEANLIPINDKNALI</sequence>
<evidence type="ECO:0000313" key="2">
    <source>
        <dbReference type="Proteomes" id="UP001596500"/>
    </source>
</evidence>
<organism evidence="1 2">
    <name type="scientific">Laceyella putida</name>
    <dbReference type="NCBI Taxonomy" id="110101"/>
    <lineage>
        <taxon>Bacteria</taxon>
        <taxon>Bacillati</taxon>
        <taxon>Bacillota</taxon>
        <taxon>Bacilli</taxon>
        <taxon>Bacillales</taxon>
        <taxon>Thermoactinomycetaceae</taxon>
        <taxon>Laceyella</taxon>
    </lineage>
</organism>
<name>A0ABW2RHM2_9BACL</name>
<protein>
    <submittedName>
        <fullName evidence="1">Uncharacterized protein</fullName>
    </submittedName>
</protein>
<dbReference type="EMBL" id="JBHTBW010000012">
    <property type="protein sequence ID" value="MFC7440456.1"/>
    <property type="molecule type" value="Genomic_DNA"/>
</dbReference>
<accession>A0ABW2RHM2</accession>
<comment type="caution">
    <text evidence="1">The sequence shown here is derived from an EMBL/GenBank/DDBJ whole genome shotgun (WGS) entry which is preliminary data.</text>
</comment>
<gene>
    <name evidence="1" type="ORF">ACFQNG_04730</name>
</gene>